<dbReference type="Pfam" id="PF01522">
    <property type="entry name" value="Polysacc_deac_1"/>
    <property type="match status" value="1"/>
</dbReference>
<evidence type="ECO:0000256" key="3">
    <source>
        <dbReference type="SAM" id="SignalP"/>
    </source>
</evidence>
<evidence type="ECO:0000256" key="1">
    <source>
        <dbReference type="ARBA" id="ARBA00022723"/>
    </source>
</evidence>
<dbReference type="SUPFAM" id="SSF88713">
    <property type="entry name" value="Glycoside hydrolase/deacetylase"/>
    <property type="match status" value="1"/>
</dbReference>
<reference evidence="5 6" key="1">
    <citation type="submission" date="2024-01" db="EMBL/GenBank/DDBJ databases">
        <title>the genome sequence of strain Microbacterium schleiferi NBRC 15075.</title>
        <authorList>
            <person name="Ding Y."/>
            <person name="Zhang G."/>
        </authorList>
    </citation>
    <scope>NUCLEOTIDE SEQUENCE [LARGE SCALE GENOMIC DNA]</scope>
    <source>
        <strain evidence="5 6">NBRC 15075</strain>
    </source>
</reference>
<feature type="chain" id="PRO_5047063280" evidence="3">
    <location>
        <begin position="32"/>
        <end position="529"/>
    </location>
</feature>
<dbReference type="PROSITE" id="PS51677">
    <property type="entry name" value="NODB"/>
    <property type="match status" value="1"/>
</dbReference>
<dbReference type="PANTHER" id="PTHR10587">
    <property type="entry name" value="GLYCOSYL TRANSFERASE-RELATED"/>
    <property type="match status" value="1"/>
</dbReference>
<accession>A0ABU7V421</accession>
<dbReference type="GO" id="GO:0016787">
    <property type="term" value="F:hydrolase activity"/>
    <property type="evidence" value="ECO:0007669"/>
    <property type="project" value="UniProtKB-KW"/>
</dbReference>
<keyword evidence="3" id="KW-0732">Signal</keyword>
<dbReference type="PROSITE" id="PS51257">
    <property type="entry name" value="PROKAR_LIPOPROTEIN"/>
    <property type="match status" value="1"/>
</dbReference>
<dbReference type="Proteomes" id="UP001351900">
    <property type="component" value="Unassembled WGS sequence"/>
</dbReference>
<organism evidence="5 6">
    <name type="scientific">Microbacterium schleiferi</name>
    <dbReference type="NCBI Taxonomy" id="69362"/>
    <lineage>
        <taxon>Bacteria</taxon>
        <taxon>Bacillati</taxon>
        <taxon>Actinomycetota</taxon>
        <taxon>Actinomycetes</taxon>
        <taxon>Micrococcales</taxon>
        <taxon>Microbacteriaceae</taxon>
        <taxon>Microbacterium</taxon>
    </lineage>
</organism>
<evidence type="ECO:0000259" key="4">
    <source>
        <dbReference type="PROSITE" id="PS51677"/>
    </source>
</evidence>
<dbReference type="EMBL" id="JAZHOV010000001">
    <property type="protein sequence ID" value="MEF2253913.1"/>
    <property type="molecule type" value="Genomic_DNA"/>
</dbReference>
<evidence type="ECO:0000313" key="6">
    <source>
        <dbReference type="Proteomes" id="UP001351900"/>
    </source>
</evidence>
<dbReference type="CDD" id="cd10917">
    <property type="entry name" value="CE4_NodB_like_6s_7s"/>
    <property type="match status" value="1"/>
</dbReference>
<protein>
    <submittedName>
        <fullName evidence="5">Polysaccharide deacetylase family protein</fullName>
        <ecNumber evidence="5">3.-.-.-</ecNumber>
    </submittedName>
</protein>
<name>A0ABU7V421_9MICO</name>
<feature type="signal peptide" evidence="3">
    <location>
        <begin position="1"/>
        <end position="31"/>
    </location>
</feature>
<keyword evidence="6" id="KW-1185">Reference proteome</keyword>
<evidence type="ECO:0000313" key="5">
    <source>
        <dbReference type="EMBL" id="MEF2253913.1"/>
    </source>
</evidence>
<dbReference type="Gene3D" id="3.20.20.370">
    <property type="entry name" value="Glycoside hydrolase/deacetylase"/>
    <property type="match status" value="1"/>
</dbReference>
<dbReference type="EC" id="3.-.-.-" evidence="5"/>
<dbReference type="RefSeq" id="WP_331790592.1">
    <property type="nucleotide sequence ID" value="NZ_BAAAUO010000003.1"/>
</dbReference>
<dbReference type="PANTHER" id="PTHR10587:SF133">
    <property type="entry name" value="CHITIN DEACETYLASE 1-RELATED"/>
    <property type="match status" value="1"/>
</dbReference>
<keyword evidence="2 5" id="KW-0378">Hydrolase</keyword>
<evidence type="ECO:0000256" key="2">
    <source>
        <dbReference type="ARBA" id="ARBA00022801"/>
    </source>
</evidence>
<dbReference type="InterPro" id="IPR002509">
    <property type="entry name" value="NODB_dom"/>
</dbReference>
<proteinExistence type="predicted"/>
<comment type="caution">
    <text evidence="5">The sequence shown here is derived from an EMBL/GenBank/DDBJ whole genome shotgun (WGS) entry which is preliminary data.</text>
</comment>
<sequence length="529" mass="54339">MSASAPRSARALAVAAVLAAASVVASGCAPAVDENWNPPTWPTTSLTVVEGEAAPLSAQPGQPLASNVSPERIRQDGVGIQARYLLLPQVPAFNDAVRAYIRAAIAARQEVTGAAYRPQAGDVGAGLDDRTCTPGSTTTPAAQLLADSAVAGPVVGGGAATVVCDVVWAAGTLFGERLRTVMSNADAVTADTAETLFADASVGDVASGAQLWGPDALGTLAAEVVDGLRRAAGSLSLAPVADPSAAERLAGAFATTIPAAAGGMQFTIPAGFTTDGLTALGIPPTDAARTILVPTAVAEPLLTDFGRRLLASVGQPYSGPSVTRPGDVPVDCSLTPCVALTYDDGPSDLTPSMLDALATHRASATFFAMGEKANRYAATLQRMVAEGHLIGNHSWNHPSLTKLTDAQIASQLRDTTAALEAASGQKITMFRPPYGDYNARVLAVAQMPAILWDVDTEDWEGPADDVLTERVVTRSKPGSIVLQHDIHGNTARTVGAICDGLLDRGFTMATITQLFQGSVPNSGAWRSAR</sequence>
<gene>
    <name evidence="5" type="ORF">V2V91_02020</name>
</gene>
<feature type="domain" description="NodB homology" evidence="4">
    <location>
        <begin position="336"/>
        <end position="509"/>
    </location>
</feature>
<keyword evidence="1" id="KW-0479">Metal-binding</keyword>
<dbReference type="InterPro" id="IPR050248">
    <property type="entry name" value="Polysacc_deacetylase_ArnD"/>
</dbReference>
<dbReference type="InterPro" id="IPR011330">
    <property type="entry name" value="Glyco_hydro/deAcase_b/a-brl"/>
</dbReference>